<dbReference type="SUPFAM" id="SSF53901">
    <property type="entry name" value="Thiolase-like"/>
    <property type="match status" value="1"/>
</dbReference>
<protein>
    <recommendedName>
        <fullName evidence="3">Thiolase N-terminal domain-containing protein</fullName>
    </recommendedName>
</protein>
<sequence>MHHAGNSSGVVDGAAAILLASPAYAKAHEAATCTPTLIFQGETRPAFHKEAGLRLSKAANQF</sequence>
<accession>A0A2M8R8X9</accession>
<dbReference type="GO" id="GO:0016746">
    <property type="term" value="F:acyltransferase activity"/>
    <property type="evidence" value="ECO:0007669"/>
    <property type="project" value="InterPro"/>
</dbReference>
<organism evidence="1 2">
    <name type="scientific">Bradyrhizobium forestalis</name>
    <dbReference type="NCBI Taxonomy" id="1419263"/>
    <lineage>
        <taxon>Bacteria</taxon>
        <taxon>Pseudomonadati</taxon>
        <taxon>Pseudomonadota</taxon>
        <taxon>Alphaproteobacteria</taxon>
        <taxon>Hyphomicrobiales</taxon>
        <taxon>Nitrobacteraceae</taxon>
        <taxon>Bradyrhizobium</taxon>
    </lineage>
</organism>
<reference evidence="1 2" key="1">
    <citation type="submission" date="2017-11" db="EMBL/GenBank/DDBJ databases">
        <title>Bradyrhizobium forestalis sp. nov., an efficient nitrogen-fixing bacterium isolated from nodules of forest legume species in the Amazon.</title>
        <authorList>
            <person name="Costa E.M."/>
            <person name="Guimaraes A."/>
            <person name="Carvalho T.S."/>
            <person name="Rodrigues T.L."/>
            <person name="Ribeiro P.R.A."/>
            <person name="Lebbe L."/>
            <person name="Willems A."/>
            <person name="Moreira F.M.S."/>
        </authorList>
    </citation>
    <scope>NUCLEOTIDE SEQUENCE [LARGE SCALE GENOMIC DNA]</scope>
    <source>
        <strain evidence="1 2">INPA54B</strain>
    </source>
</reference>
<dbReference type="AlphaFoldDB" id="A0A2M8R8X9"/>
<proteinExistence type="predicted"/>
<evidence type="ECO:0000313" key="1">
    <source>
        <dbReference type="EMBL" id="PJG54277.1"/>
    </source>
</evidence>
<evidence type="ECO:0008006" key="3">
    <source>
        <dbReference type="Google" id="ProtNLM"/>
    </source>
</evidence>
<name>A0A2M8R8X9_9BRAD</name>
<dbReference type="InterPro" id="IPR016039">
    <property type="entry name" value="Thiolase-like"/>
</dbReference>
<comment type="caution">
    <text evidence="1">The sequence shown here is derived from an EMBL/GenBank/DDBJ whole genome shotgun (WGS) entry which is preliminary data.</text>
</comment>
<evidence type="ECO:0000313" key="2">
    <source>
        <dbReference type="Proteomes" id="UP000231194"/>
    </source>
</evidence>
<dbReference type="RefSeq" id="WP_100232863.1">
    <property type="nucleotide sequence ID" value="NZ_PGVG01000011.1"/>
</dbReference>
<gene>
    <name evidence="1" type="ORF">CVM73_15815</name>
</gene>
<keyword evidence="2" id="KW-1185">Reference proteome</keyword>
<dbReference type="EMBL" id="PGVG01000011">
    <property type="protein sequence ID" value="PJG54277.1"/>
    <property type="molecule type" value="Genomic_DNA"/>
</dbReference>
<dbReference type="Proteomes" id="UP000231194">
    <property type="component" value="Unassembled WGS sequence"/>
</dbReference>
<dbReference type="Gene3D" id="3.40.47.10">
    <property type="match status" value="1"/>
</dbReference>